<evidence type="ECO:0000313" key="6">
    <source>
        <dbReference type="EMBL" id="JAS44327.1"/>
    </source>
</evidence>
<keyword evidence="4" id="KW-0597">Phosphoprotein</keyword>
<proteinExistence type="inferred from homology"/>
<dbReference type="Pfam" id="PF10248">
    <property type="entry name" value="Mlf1IP"/>
    <property type="match status" value="1"/>
</dbReference>
<evidence type="ECO:0008006" key="7">
    <source>
        <dbReference type="Google" id="ProtNLM"/>
    </source>
</evidence>
<feature type="compositionally biased region" description="Basic and acidic residues" evidence="5">
    <location>
        <begin position="164"/>
        <end position="184"/>
    </location>
</feature>
<feature type="region of interest" description="Disordered" evidence="5">
    <location>
        <begin position="89"/>
        <end position="112"/>
    </location>
</feature>
<dbReference type="InterPro" id="IPR019376">
    <property type="entry name" value="Myeloid_leukemia_factor"/>
</dbReference>
<dbReference type="GO" id="GO:0005737">
    <property type="term" value="C:cytoplasm"/>
    <property type="evidence" value="ECO:0007669"/>
    <property type="project" value="UniProtKB-SubCell"/>
</dbReference>
<comment type="similarity">
    <text evidence="2">Belongs to the MLF family.</text>
</comment>
<dbReference type="EMBL" id="GECZ01025442">
    <property type="protein sequence ID" value="JAS44327.1"/>
    <property type="molecule type" value="Transcribed_RNA"/>
</dbReference>
<evidence type="ECO:0000256" key="2">
    <source>
        <dbReference type="ARBA" id="ARBA00008332"/>
    </source>
</evidence>
<evidence type="ECO:0000256" key="4">
    <source>
        <dbReference type="ARBA" id="ARBA00022553"/>
    </source>
</evidence>
<comment type="subcellular location">
    <subcellularLocation>
        <location evidence="1">Cytoplasm</location>
    </subcellularLocation>
</comment>
<keyword evidence="3" id="KW-0963">Cytoplasm</keyword>
<dbReference type="PANTHER" id="PTHR13105">
    <property type="entry name" value="MYELOID LEUKEMIA FACTOR"/>
    <property type="match status" value="1"/>
</dbReference>
<feature type="compositionally biased region" description="Acidic residues" evidence="5">
    <location>
        <begin position="148"/>
        <end position="163"/>
    </location>
</feature>
<gene>
    <name evidence="6" type="ORF">g.3505</name>
</gene>
<protein>
    <recommendedName>
        <fullName evidence="7">Myeloid leukemia factor</fullName>
    </recommendedName>
</protein>
<dbReference type="AlphaFoldDB" id="A0A1B6F2E8"/>
<evidence type="ECO:0000256" key="5">
    <source>
        <dbReference type="SAM" id="MobiDB-lite"/>
    </source>
</evidence>
<sequence length="242" mass="26997">MFSPFFNDPNEDPFFGSTMRYMNDMMNSMNSNPFGFENSLIPPPLSSSLMPFQSFSLDRMFPNPLMQMPGQSSGFSSSSTVISMVQGPDGRPQVYKSSSSVKQGPGGIRETKQSEINPVTGTKKMSIGHHIGNKSHILEKEENLNTGDQEENEELVNIDEDELDGFKREWDTKTKQMRRFEKQPLRSIAAPKIRSSPLALPPAILPQQSSPSSLAGSRRSQPHGSTSGPSRKCRRLKNERNL</sequence>
<feature type="region of interest" description="Disordered" evidence="5">
    <location>
        <begin position="144"/>
        <end position="242"/>
    </location>
</feature>
<evidence type="ECO:0000256" key="3">
    <source>
        <dbReference type="ARBA" id="ARBA00022490"/>
    </source>
</evidence>
<name>A0A1B6F2E8_9HEMI</name>
<organism evidence="6">
    <name type="scientific">Cuerna arida</name>
    <dbReference type="NCBI Taxonomy" id="1464854"/>
    <lineage>
        <taxon>Eukaryota</taxon>
        <taxon>Metazoa</taxon>
        <taxon>Ecdysozoa</taxon>
        <taxon>Arthropoda</taxon>
        <taxon>Hexapoda</taxon>
        <taxon>Insecta</taxon>
        <taxon>Pterygota</taxon>
        <taxon>Neoptera</taxon>
        <taxon>Paraneoptera</taxon>
        <taxon>Hemiptera</taxon>
        <taxon>Auchenorrhyncha</taxon>
        <taxon>Membracoidea</taxon>
        <taxon>Cicadellidae</taxon>
        <taxon>Cicadellinae</taxon>
        <taxon>Proconiini</taxon>
        <taxon>Cuerna</taxon>
    </lineage>
</organism>
<accession>A0A1B6F2E8</accession>
<evidence type="ECO:0000256" key="1">
    <source>
        <dbReference type="ARBA" id="ARBA00004496"/>
    </source>
</evidence>
<feature type="compositionally biased region" description="Low complexity" evidence="5">
    <location>
        <begin position="205"/>
        <end position="219"/>
    </location>
</feature>
<reference evidence="6" key="1">
    <citation type="submission" date="2015-11" db="EMBL/GenBank/DDBJ databases">
        <title>De novo transcriptome assembly of four potential Pierce s Disease insect vectors from Arizona vineyards.</title>
        <authorList>
            <person name="Tassone E.E."/>
        </authorList>
    </citation>
    <scope>NUCLEOTIDE SEQUENCE</scope>
</reference>